<feature type="region of interest" description="Disordered" evidence="1">
    <location>
        <begin position="48"/>
        <end position="171"/>
    </location>
</feature>
<accession>A0A291RCT3</accession>
<reference evidence="2 3" key="1">
    <citation type="submission" date="2017-10" db="EMBL/GenBank/DDBJ databases">
        <title>Comparative genomics between pathogenic Norcardia.</title>
        <authorList>
            <person name="Zeng L."/>
        </authorList>
    </citation>
    <scope>NUCLEOTIDE SEQUENCE [LARGE SCALE GENOMIC DNA]</scope>
    <source>
        <strain evidence="2 3">NC_YFY_NT001</strain>
    </source>
</reference>
<dbReference type="AlphaFoldDB" id="A0A291RCT3"/>
<proteinExistence type="predicted"/>
<dbReference type="EMBL" id="CP023778">
    <property type="protein sequence ID" value="ATL65128.1"/>
    <property type="molecule type" value="Genomic_DNA"/>
</dbReference>
<evidence type="ECO:0000256" key="1">
    <source>
        <dbReference type="SAM" id="MobiDB-lite"/>
    </source>
</evidence>
<evidence type="ECO:0000313" key="3">
    <source>
        <dbReference type="Proteomes" id="UP000221961"/>
    </source>
</evidence>
<protein>
    <submittedName>
        <fullName evidence="2">Uncharacterized protein</fullName>
    </submittedName>
</protein>
<dbReference type="KEGG" id="ntp:CRH09_01680"/>
<dbReference type="Proteomes" id="UP000221961">
    <property type="component" value="Chromosome"/>
</dbReference>
<feature type="compositionally biased region" description="Basic residues" evidence="1">
    <location>
        <begin position="97"/>
        <end position="113"/>
    </location>
</feature>
<feature type="compositionally biased region" description="Basic residues" evidence="1">
    <location>
        <begin position="121"/>
        <end position="136"/>
    </location>
</feature>
<sequence length="225" mass="24700">MLTQLADPDLDLDDHLLKGHNDYEISEDFSLRGLPARADVSTAAVRGVGIDRGHRRRLPGHPGRRRTRARVRATGRGAGHHRRRRAGRRPGRDRALVRLRLRHYRRRYRPGRRPRPELRRGGGRRRAGQPARRHPRLRTDLPVSAGRRPRPSPAGMSDDGSHGRPPAPRRAAAAGFVYSDSAAHAVCGAVIGVGSETRTRRTTLAGGCTPGPTPPPVDGGPILRS</sequence>
<name>A0A291RCT3_9NOCA</name>
<gene>
    <name evidence="2" type="ORF">CRH09_01680</name>
</gene>
<feature type="compositionally biased region" description="Basic residues" evidence="1">
    <location>
        <begin position="53"/>
        <end position="89"/>
    </location>
</feature>
<feature type="region of interest" description="Disordered" evidence="1">
    <location>
        <begin position="202"/>
        <end position="225"/>
    </location>
</feature>
<evidence type="ECO:0000313" key="2">
    <source>
        <dbReference type="EMBL" id="ATL65128.1"/>
    </source>
</evidence>
<organism evidence="2 3">
    <name type="scientific">Nocardia terpenica</name>
    <dbReference type="NCBI Taxonomy" id="455432"/>
    <lineage>
        <taxon>Bacteria</taxon>
        <taxon>Bacillati</taxon>
        <taxon>Actinomycetota</taxon>
        <taxon>Actinomycetes</taxon>
        <taxon>Mycobacteriales</taxon>
        <taxon>Nocardiaceae</taxon>
        <taxon>Nocardia</taxon>
    </lineage>
</organism>